<proteinExistence type="predicted"/>
<accession>A0ABU7LJN5</accession>
<dbReference type="RefSeq" id="WP_330136920.1">
    <property type="nucleotide sequence ID" value="NZ_JAUTXY010000022.1"/>
</dbReference>
<sequence>MGIRHLSLDLPFDLPAVDAVAMAGTELRSRAVAGWTQLHLHAVSPTTTAGISTYLFTYWLPNDPREGPAETPSDPEPDLS</sequence>
<evidence type="ECO:0000313" key="2">
    <source>
        <dbReference type="Proteomes" id="UP001336020"/>
    </source>
</evidence>
<comment type="caution">
    <text evidence="1">The sequence shown here is derived from an EMBL/GenBank/DDBJ whole genome shotgun (WGS) entry which is preliminary data.</text>
</comment>
<reference evidence="1 2" key="1">
    <citation type="submission" date="2023-07" db="EMBL/GenBank/DDBJ databases">
        <authorList>
            <person name="Girao M."/>
            <person name="Carvalho M.F."/>
        </authorList>
    </citation>
    <scope>NUCLEOTIDE SEQUENCE [LARGE SCALE GENOMIC DNA]</scope>
    <source>
        <strain evidence="1 2">YIM65754</strain>
    </source>
</reference>
<dbReference type="Proteomes" id="UP001336020">
    <property type="component" value="Unassembled WGS sequence"/>
</dbReference>
<name>A0ABU7LJN5_9NOCA</name>
<keyword evidence="2" id="KW-1185">Reference proteome</keyword>
<organism evidence="1 2">
    <name type="scientific">Rhodococcus artemisiae</name>
    <dbReference type="NCBI Taxonomy" id="714159"/>
    <lineage>
        <taxon>Bacteria</taxon>
        <taxon>Bacillati</taxon>
        <taxon>Actinomycetota</taxon>
        <taxon>Actinomycetes</taxon>
        <taxon>Mycobacteriales</taxon>
        <taxon>Nocardiaceae</taxon>
        <taxon>Rhodococcus</taxon>
    </lineage>
</organism>
<dbReference type="EMBL" id="JAUTXY010000022">
    <property type="protein sequence ID" value="MEE2061773.1"/>
    <property type="molecule type" value="Genomic_DNA"/>
</dbReference>
<evidence type="ECO:0000313" key="1">
    <source>
        <dbReference type="EMBL" id="MEE2061773.1"/>
    </source>
</evidence>
<protein>
    <submittedName>
        <fullName evidence="1">Uncharacterized protein</fullName>
    </submittedName>
</protein>
<gene>
    <name evidence="1" type="ORF">Q7514_30040</name>
</gene>